<evidence type="ECO:0000313" key="3">
    <source>
        <dbReference type="Proteomes" id="UP000504631"/>
    </source>
</evidence>
<sequence>MSQSITSHQPSENEESRGAIEKSAMSSAGTRCNSAAQKNRTLTSQSGRSSIAGDSTSNTTEDASTSNKSLGNSARRSPGKSSVSPISHKRPTSSLPAGSTLRPENQYAVKKKRYLLLKKELTDKQKTAQDLYNEMSQLREKLITSGAKDPGKVETLKLEVGSSKHFPATETSCNEAANVHAEKLSVGKEMLESLEDRLREIPKKLRNLCQELLDKQSIFVAFVTSQLIKASSEGNDPDHTNSEVTMQLEIHQRDYDALRSHMNEIQEIEEKSIAELTRNVQHLIDEYEHSRAKIKETNAAEAQRELQTQLNATMEELQTEKEKNNQNKERLRQTESQLQKARTKIREMETHMANDKDKIQQLQGNVKTIEGQMKQKDLAIEGRMKDMQKTMRNSEDLVAKVEKQRDSFEARLVELKEKMNSKENEAINTIKELSERLKAVTTDLGIEKEKRQQVKDAFTELEDRYKNLEEKSKQLCELAEKNKEFAITEGSHTENEVRLFNELQATRNELEAQRQMMLQLQQEKEEIIAVMHQAACREEEEDSREKLAAELVFKSNEVQKLTMQYSELKKVAKNAQEKNGILERQLMEIQTRLHSQSMEGGKAGLSAHAIELQQQVSDLRNNLAEVIQQKEELETVLTQKQLELEQRDRVMREQSKFLKVRDELLDILKGKAQQENGELSTNDENNEYLEQIHKQVAAKTEAIQGLYTTLENKQLQIMRLEKMVKLMEDHQDRAQAQRTRLENRIAQLELALQRNKEQRGKGFGIL</sequence>
<evidence type="ECO:0000256" key="1">
    <source>
        <dbReference type="SAM" id="Coils"/>
    </source>
</evidence>
<reference evidence="4" key="1">
    <citation type="submission" date="2025-08" db="UniProtKB">
        <authorList>
            <consortium name="RefSeq"/>
        </authorList>
    </citation>
    <scope>IDENTIFICATION</scope>
    <source>
        <tissue evidence="4">Muscle</tissue>
    </source>
</reference>
<keyword evidence="1" id="KW-0175">Coiled coil</keyword>
<feature type="compositionally biased region" description="Polar residues" evidence="2">
    <location>
        <begin position="1"/>
        <end position="10"/>
    </location>
</feature>
<proteinExistence type="predicted"/>
<dbReference type="GeneID" id="117239476"/>
<accession>A0A6J3L5M9</accession>
<organism evidence="3 4">
    <name type="scientific">Bombus vosnesenskii</name>
    <dbReference type="NCBI Taxonomy" id="207650"/>
    <lineage>
        <taxon>Eukaryota</taxon>
        <taxon>Metazoa</taxon>
        <taxon>Ecdysozoa</taxon>
        <taxon>Arthropoda</taxon>
        <taxon>Hexapoda</taxon>
        <taxon>Insecta</taxon>
        <taxon>Pterygota</taxon>
        <taxon>Neoptera</taxon>
        <taxon>Endopterygota</taxon>
        <taxon>Hymenoptera</taxon>
        <taxon>Apocrita</taxon>
        <taxon>Aculeata</taxon>
        <taxon>Apoidea</taxon>
        <taxon>Anthophila</taxon>
        <taxon>Apidae</taxon>
        <taxon>Bombus</taxon>
        <taxon>Pyrobombus</taxon>
    </lineage>
</organism>
<name>A0A6J3L5M9_9HYME</name>
<evidence type="ECO:0000256" key="2">
    <source>
        <dbReference type="SAM" id="MobiDB-lite"/>
    </source>
</evidence>
<dbReference type="AlphaFoldDB" id="A0A6J3L5M9"/>
<keyword evidence="3" id="KW-1185">Reference proteome</keyword>
<feature type="coiled-coil region" evidence="1">
    <location>
        <begin position="266"/>
        <end position="643"/>
    </location>
</feature>
<dbReference type="KEGG" id="bvk:117239476"/>
<feature type="compositionally biased region" description="Polar residues" evidence="2">
    <location>
        <begin position="24"/>
        <end position="85"/>
    </location>
</feature>
<gene>
    <name evidence="4" type="primary">LOC117239476</name>
</gene>
<dbReference type="Proteomes" id="UP000504631">
    <property type="component" value="Unplaced"/>
</dbReference>
<dbReference type="RefSeq" id="XP_033360933.1">
    <property type="nucleotide sequence ID" value="XM_033505042.1"/>
</dbReference>
<feature type="coiled-coil region" evidence="1">
    <location>
        <begin position="710"/>
        <end position="758"/>
    </location>
</feature>
<protein>
    <submittedName>
        <fullName evidence="4">Interaptin-like isoform X1</fullName>
    </submittedName>
</protein>
<evidence type="ECO:0000313" key="4">
    <source>
        <dbReference type="RefSeq" id="XP_033360933.1"/>
    </source>
</evidence>
<feature type="region of interest" description="Disordered" evidence="2">
    <location>
        <begin position="1"/>
        <end position="106"/>
    </location>
</feature>